<evidence type="ECO:0000256" key="2">
    <source>
        <dbReference type="ARBA" id="ARBA00004413"/>
    </source>
</evidence>
<dbReference type="InterPro" id="IPR046409">
    <property type="entry name" value="PDC10_dimerisation_sf"/>
</dbReference>
<dbReference type="Ensembl" id="ENSMMOT00000004776.1">
    <property type="protein sequence ID" value="ENSMMOP00000004691.1"/>
    <property type="gene ID" value="ENSMMOG00000003749.1"/>
</dbReference>
<dbReference type="OMA" id="VMFPLFK"/>
<evidence type="ECO:0000313" key="12">
    <source>
        <dbReference type="Ensembl" id="ENSMMOP00000004691.1"/>
    </source>
</evidence>
<dbReference type="InterPro" id="IPR048288">
    <property type="entry name" value="PDCD10_N"/>
</dbReference>
<evidence type="ECO:0000256" key="8">
    <source>
        <dbReference type="ARBA" id="ARBA00022703"/>
    </source>
</evidence>
<dbReference type="GO" id="GO:1903358">
    <property type="term" value="P:regulation of Golgi organization"/>
    <property type="evidence" value="ECO:0007669"/>
    <property type="project" value="TreeGrafter"/>
</dbReference>
<keyword evidence="6" id="KW-0963">Cytoplasm</keyword>
<evidence type="ECO:0000256" key="5">
    <source>
        <dbReference type="ARBA" id="ARBA00022475"/>
    </source>
</evidence>
<dbReference type="STRING" id="94237.ENSMMOP00000004691"/>
<comment type="similarity">
    <text evidence="4">Belongs to the PDCD10 family.</text>
</comment>
<dbReference type="GO" id="GO:0000139">
    <property type="term" value="C:Golgi membrane"/>
    <property type="evidence" value="ECO:0007669"/>
    <property type="project" value="UniProtKB-SubCell"/>
</dbReference>
<organism evidence="12 13">
    <name type="scientific">Mola mola</name>
    <name type="common">Ocean sunfish</name>
    <name type="synonym">Tetraodon mola</name>
    <dbReference type="NCBI Taxonomy" id="94237"/>
    <lineage>
        <taxon>Eukaryota</taxon>
        <taxon>Metazoa</taxon>
        <taxon>Chordata</taxon>
        <taxon>Craniata</taxon>
        <taxon>Vertebrata</taxon>
        <taxon>Euteleostomi</taxon>
        <taxon>Actinopterygii</taxon>
        <taxon>Neopterygii</taxon>
        <taxon>Teleostei</taxon>
        <taxon>Neoteleostei</taxon>
        <taxon>Acanthomorphata</taxon>
        <taxon>Eupercaria</taxon>
        <taxon>Tetraodontiformes</taxon>
        <taxon>Molidae</taxon>
        <taxon>Mola</taxon>
    </lineage>
</organism>
<reference evidence="12" key="2">
    <citation type="submission" date="2025-09" db="UniProtKB">
        <authorList>
            <consortium name="Ensembl"/>
        </authorList>
    </citation>
    <scope>IDENTIFICATION</scope>
</reference>
<keyword evidence="9" id="KW-0333">Golgi apparatus</keyword>
<comment type="subcellular location">
    <subcellularLocation>
        <location evidence="2">Cell membrane</location>
        <topology evidence="2">Peripheral membrane protein</topology>
        <orientation evidence="2">Cytoplasmic side</orientation>
    </subcellularLocation>
    <subcellularLocation>
        <location evidence="3">Cytoplasm</location>
    </subcellularLocation>
    <subcellularLocation>
        <location evidence="1">Golgi apparatus membrane</location>
        <topology evidence="1">Peripheral membrane protein</topology>
        <orientation evidence="1">Cytoplasmic side</orientation>
    </subcellularLocation>
</comment>
<reference evidence="12" key="1">
    <citation type="submission" date="2025-08" db="UniProtKB">
        <authorList>
            <consortium name="Ensembl"/>
        </authorList>
    </citation>
    <scope>IDENTIFICATION</scope>
</reference>
<keyword evidence="5" id="KW-1003">Cell membrane</keyword>
<keyword evidence="8" id="KW-0053">Apoptosis</keyword>
<keyword evidence="13" id="KW-1185">Reference proteome</keyword>
<keyword evidence="7" id="KW-0037">Angiogenesis</keyword>
<dbReference type="GO" id="GO:0019901">
    <property type="term" value="F:protein kinase binding"/>
    <property type="evidence" value="ECO:0007669"/>
    <property type="project" value="TreeGrafter"/>
</dbReference>
<dbReference type="Proteomes" id="UP000261620">
    <property type="component" value="Unplaced"/>
</dbReference>
<dbReference type="GO" id="GO:0006915">
    <property type="term" value="P:apoptotic process"/>
    <property type="evidence" value="ECO:0007669"/>
    <property type="project" value="UniProtKB-KW"/>
</dbReference>
<proteinExistence type="inferred from homology"/>
<accession>A0A3Q3VR07</accession>
<feature type="domain" description="Programmed cell death protein 10 dimerisation" evidence="11">
    <location>
        <begin position="14"/>
        <end position="48"/>
    </location>
</feature>
<evidence type="ECO:0000259" key="11">
    <source>
        <dbReference type="Pfam" id="PF20929"/>
    </source>
</evidence>
<evidence type="ECO:0000256" key="1">
    <source>
        <dbReference type="ARBA" id="ARBA00004255"/>
    </source>
</evidence>
<evidence type="ECO:0000256" key="6">
    <source>
        <dbReference type="ARBA" id="ARBA00022490"/>
    </source>
</evidence>
<dbReference type="PANTHER" id="PTHR13250:SF1">
    <property type="entry name" value="PROGRAMMED CELL DEATH PROTEIN 10"/>
    <property type="match status" value="1"/>
</dbReference>
<dbReference type="PANTHER" id="PTHR13250">
    <property type="entry name" value="TF-1 CELL APOPTOSIS RELATED PROTEIN-15"/>
    <property type="match status" value="1"/>
</dbReference>
<dbReference type="GO" id="GO:0005886">
    <property type="term" value="C:plasma membrane"/>
    <property type="evidence" value="ECO:0007669"/>
    <property type="project" value="UniProtKB-SubCell"/>
</dbReference>
<name>A0A3Q3VR07_MOLML</name>
<dbReference type="Gene3D" id="1.10.12.70">
    <property type="match status" value="1"/>
</dbReference>
<protein>
    <recommendedName>
        <fullName evidence="11">Programmed cell death protein 10 dimerisation domain-containing protein</fullName>
    </recommendedName>
</protein>
<dbReference type="AlphaFoldDB" id="A0A3Q3VR07"/>
<evidence type="ECO:0000256" key="10">
    <source>
        <dbReference type="ARBA" id="ARBA00023136"/>
    </source>
</evidence>
<evidence type="ECO:0000256" key="4">
    <source>
        <dbReference type="ARBA" id="ARBA00009181"/>
    </source>
</evidence>
<evidence type="ECO:0000256" key="7">
    <source>
        <dbReference type="ARBA" id="ARBA00022657"/>
    </source>
</evidence>
<dbReference type="GO" id="GO:0001525">
    <property type="term" value="P:angiogenesis"/>
    <property type="evidence" value="ECO:0007669"/>
    <property type="project" value="UniProtKB-KW"/>
</dbReference>
<evidence type="ECO:0000256" key="9">
    <source>
        <dbReference type="ARBA" id="ARBA00023034"/>
    </source>
</evidence>
<evidence type="ECO:0000313" key="13">
    <source>
        <dbReference type="Proteomes" id="UP000261620"/>
    </source>
</evidence>
<keyword evidence="10" id="KW-0472">Membrane</keyword>
<dbReference type="GO" id="GO:0090443">
    <property type="term" value="C:FAR/SIN/STRIPAK complex"/>
    <property type="evidence" value="ECO:0007669"/>
    <property type="project" value="TreeGrafter"/>
</dbReference>
<dbReference type="Pfam" id="PF20929">
    <property type="entry name" value="PDCD10_N"/>
    <property type="match status" value="1"/>
</dbReference>
<dbReference type="InterPro" id="IPR009652">
    <property type="entry name" value="PDCD10"/>
</dbReference>
<sequence>MTMEDMKNEADTASVSMALCGVMYPVFIQLKKVNLSASQTLRAAFIKVRKVILKSVFID</sequence>
<evidence type="ECO:0000256" key="3">
    <source>
        <dbReference type="ARBA" id="ARBA00004496"/>
    </source>
</evidence>